<sequence>MGGGRWGKVGGVGGWNVVGKGREYSGKVWDGRVSVAGGGGGGWGGRMMGRGHCWKGGWGERGAGGGWEGGVAGTEVVGACGMFKVAWDGTGEGESSGEGGGRGGWGRNGSGNVLGDFGGGVEEVGVKGLLGAKEWNMEVGVFGEVSRREEGVGGDREQSSLGGNVGEGLKGSRGIGTGRVEGVVGEVWWEGGSIDRGGFCMVLEILGTERGWRKEDRMGLGGWGEGYVGDPNLGRFIGKGGIKNGGEWNVEVGKEECVEAKC</sequence>
<dbReference type="EMBL" id="BQNB010010392">
    <property type="protein sequence ID" value="GJS76665.1"/>
    <property type="molecule type" value="Genomic_DNA"/>
</dbReference>
<evidence type="ECO:0000313" key="3">
    <source>
        <dbReference type="Proteomes" id="UP001151760"/>
    </source>
</evidence>
<protein>
    <submittedName>
        <fullName evidence="2">Uncharacterized protein</fullName>
    </submittedName>
</protein>
<organism evidence="2 3">
    <name type="scientific">Tanacetum coccineum</name>
    <dbReference type="NCBI Taxonomy" id="301880"/>
    <lineage>
        <taxon>Eukaryota</taxon>
        <taxon>Viridiplantae</taxon>
        <taxon>Streptophyta</taxon>
        <taxon>Embryophyta</taxon>
        <taxon>Tracheophyta</taxon>
        <taxon>Spermatophyta</taxon>
        <taxon>Magnoliopsida</taxon>
        <taxon>eudicotyledons</taxon>
        <taxon>Gunneridae</taxon>
        <taxon>Pentapetalae</taxon>
        <taxon>asterids</taxon>
        <taxon>campanulids</taxon>
        <taxon>Asterales</taxon>
        <taxon>Asteraceae</taxon>
        <taxon>Asteroideae</taxon>
        <taxon>Anthemideae</taxon>
        <taxon>Anthemidinae</taxon>
        <taxon>Tanacetum</taxon>
    </lineage>
</organism>
<proteinExistence type="predicted"/>
<keyword evidence="3" id="KW-1185">Reference proteome</keyword>
<feature type="compositionally biased region" description="Gly residues" evidence="1">
    <location>
        <begin position="90"/>
        <end position="108"/>
    </location>
</feature>
<reference evidence="2" key="1">
    <citation type="journal article" date="2022" name="Int. J. Mol. Sci.">
        <title>Draft Genome of Tanacetum Coccineum: Genomic Comparison of Closely Related Tanacetum-Family Plants.</title>
        <authorList>
            <person name="Yamashiro T."/>
            <person name="Shiraishi A."/>
            <person name="Nakayama K."/>
            <person name="Satake H."/>
        </authorList>
    </citation>
    <scope>NUCLEOTIDE SEQUENCE</scope>
</reference>
<comment type="caution">
    <text evidence="2">The sequence shown here is derived from an EMBL/GenBank/DDBJ whole genome shotgun (WGS) entry which is preliminary data.</text>
</comment>
<dbReference type="Proteomes" id="UP001151760">
    <property type="component" value="Unassembled WGS sequence"/>
</dbReference>
<feature type="region of interest" description="Disordered" evidence="1">
    <location>
        <begin position="89"/>
        <end position="108"/>
    </location>
</feature>
<name>A0ABQ4YGJ1_9ASTR</name>
<evidence type="ECO:0000256" key="1">
    <source>
        <dbReference type="SAM" id="MobiDB-lite"/>
    </source>
</evidence>
<accession>A0ABQ4YGJ1</accession>
<evidence type="ECO:0000313" key="2">
    <source>
        <dbReference type="EMBL" id="GJS76665.1"/>
    </source>
</evidence>
<reference evidence="2" key="2">
    <citation type="submission" date="2022-01" db="EMBL/GenBank/DDBJ databases">
        <authorList>
            <person name="Yamashiro T."/>
            <person name="Shiraishi A."/>
            <person name="Satake H."/>
            <person name="Nakayama K."/>
        </authorList>
    </citation>
    <scope>NUCLEOTIDE SEQUENCE</scope>
</reference>
<gene>
    <name evidence="2" type="ORF">Tco_0726546</name>
</gene>